<dbReference type="AlphaFoldDB" id="A0A8H4TDN0"/>
<dbReference type="GO" id="GO:0000976">
    <property type="term" value="F:transcription cis-regulatory region binding"/>
    <property type="evidence" value="ECO:0007669"/>
    <property type="project" value="TreeGrafter"/>
</dbReference>
<dbReference type="PANTHER" id="PTHR37534">
    <property type="entry name" value="TRANSCRIPTIONAL ACTIVATOR PROTEIN UGA3"/>
    <property type="match status" value="1"/>
</dbReference>
<gene>
    <name evidence="3" type="ORF">FSARC_11690</name>
</gene>
<keyword evidence="2" id="KW-0539">Nucleus</keyword>
<protein>
    <recommendedName>
        <fullName evidence="5">Regulatory protein</fullName>
    </recommendedName>
</protein>
<dbReference type="GO" id="GO:0045944">
    <property type="term" value="P:positive regulation of transcription by RNA polymerase II"/>
    <property type="evidence" value="ECO:0007669"/>
    <property type="project" value="TreeGrafter"/>
</dbReference>
<comment type="subcellular location">
    <subcellularLocation>
        <location evidence="1">Nucleus</location>
    </subcellularLocation>
</comment>
<proteinExistence type="predicted"/>
<evidence type="ECO:0000256" key="1">
    <source>
        <dbReference type="ARBA" id="ARBA00004123"/>
    </source>
</evidence>
<dbReference type="GO" id="GO:0003700">
    <property type="term" value="F:DNA-binding transcription factor activity"/>
    <property type="evidence" value="ECO:0007669"/>
    <property type="project" value="TreeGrafter"/>
</dbReference>
<sequence length="326" mass="36801">MTVESTPVLWMPRALTDPIFQDLSFGARELVDYFLLMLLELHEGGNGPWNVHLEGAKQLIDADASESDVYSTRMIQNIIEELTIFDVFGSTFAVHSPPTMPLSTRLRANSRDELSSLGGLGCPMEILTIIESVNLQWRTWSNYGISDASTPHESSLQLINTALMNLGEFDAEKWADHMQTACPEQCSITREHALRLSTIWKLAAEIYTLHVKVQLIGNTHPTPQVYLLVAEINCFESTNRAIRFLLWPTFIAGAESTLLEHRQWALTMLDKIWGITHIANSKTAAIVLMKIWEQYDSKVQYSSIQNPKVPSWMAFLSSLGSSWLFL</sequence>
<dbReference type="Pfam" id="PF11951">
    <property type="entry name" value="Fungal_trans_2"/>
    <property type="match status" value="1"/>
</dbReference>
<dbReference type="InterPro" id="IPR021858">
    <property type="entry name" value="Fun_TF"/>
</dbReference>
<dbReference type="PANTHER" id="PTHR37534:SF15">
    <property type="entry name" value="ZN(II)2CYS6 TRANSCRIPTION FACTOR (EUROFUNG)"/>
    <property type="match status" value="1"/>
</dbReference>
<evidence type="ECO:0000256" key="2">
    <source>
        <dbReference type="ARBA" id="ARBA00023242"/>
    </source>
</evidence>
<evidence type="ECO:0000313" key="3">
    <source>
        <dbReference type="EMBL" id="KAF4956038.1"/>
    </source>
</evidence>
<comment type="caution">
    <text evidence="3">The sequence shown here is derived from an EMBL/GenBank/DDBJ whole genome shotgun (WGS) entry which is preliminary data.</text>
</comment>
<dbReference type="Proteomes" id="UP000622797">
    <property type="component" value="Unassembled WGS sequence"/>
</dbReference>
<dbReference type="GO" id="GO:0005634">
    <property type="term" value="C:nucleus"/>
    <property type="evidence" value="ECO:0007669"/>
    <property type="project" value="UniProtKB-SubCell"/>
</dbReference>
<accession>A0A8H4TDN0</accession>
<organism evidence="3 4">
    <name type="scientific">Fusarium sarcochroum</name>
    <dbReference type="NCBI Taxonomy" id="1208366"/>
    <lineage>
        <taxon>Eukaryota</taxon>
        <taxon>Fungi</taxon>
        <taxon>Dikarya</taxon>
        <taxon>Ascomycota</taxon>
        <taxon>Pezizomycotina</taxon>
        <taxon>Sordariomycetes</taxon>
        <taxon>Hypocreomycetidae</taxon>
        <taxon>Hypocreales</taxon>
        <taxon>Nectriaceae</taxon>
        <taxon>Fusarium</taxon>
        <taxon>Fusarium lateritium species complex</taxon>
    </lineage>
</organism>
<evidence type="ECO:0000313" key="4">
    <source>
        <dbReference type="Proteomes" id="UP000622797"/>
    </source>
</evidence>
<evidence type="ECO:0008006" key="5">
    <source>
        <dbReference type="Google" id="ProtNLM"/>
    </source>
</evidence>
<keyword evidence="4" id="KW-1185">Reference proteome</keyword>
<dbReference type="EMBL" id="JABEXW010000761">
    <property type="protein sequence ID" value="KAF4956038.1"/>
    <property type="molecule type" value="Genomic_DNA"/>
</dbReference>
<reference evidence="3" key="1">
    <citation type="journal article" date="2020" name="BMC Genomics">
        <title>Correction to: Identification and distribution of gene clusters required for synthesis of sphingolipid metabolism inhibitors in diverse species of the filamentous fungus Fusarium.</title>
        <authorList>
            <person name="Kim H.S."/>
            <person name="Lohmar J.M."/>
            <person name="Busman M."/>
            <person name="Brown D.W."/>
            <person name="Naumann T.A."/>
            <person name="Divon H.H."/>
            <person name="Lysoe E."/>
            <person name="Uhlig S."/>
            <person name="Proctor R.H."/>
        </authorList>
    </citation>
    <scope>NUCLEOTIDE SEQUENCE</scope>
    <source>
        <strain evidence="3">NRRL 20472</strain>
    </source>
</reference>
<dbReference type="OrthoDB" id="5130013at2759"/>
<name>A0A8H4TDN0_9HYPO</name>
<reference evidence="3" key="2">
    <citation type="submission" date="2020-05" db="EMBL/GenBank/DDBJ databases">
        <authorList>
            <person name="Kim H.-S."/>
            <person name="Proctor R.H."/>
            <person name="Brown D.W."/>
        </authorList>
    </citation>
    <scope>NUCLEOTIDE SEQUENCE</scope>
    <source>
        <strain evidence="3">NRRL 20472</strain>
    </source>
</reference>